<evidence type="ECO:0000256" key="2">
    <source>
        <dbReference type="ARBA" id="ARBA00022801"/>
    </source>
</evidence>
<dbReference type="InterPro" id="IPR049730">
    <property type="entry name" value="SNF2/RAD54-like_C"/>
</dbReference>
<keyword evidence="2" id="KW-0378">Hydrolase</keyword>
<evidence type="ECO:0000313" key="5">
    <source>
        <dbReference type="EMBL" id="KAA1113755.1"/>
    </source>
</evidence>
<dbReference type="PANTHER" id="PTHR45626:SF22">
    <property type="entry name" value="DNA REPAIR PROTEIN RAD5"/>
    <property type="match status" value="1"/>
</dbReference>
<dbReference type="AlphaFoldDB" id="A0A5B0QLA8"/>
<gene>
    <name evidence="5" type="ORF">PGTUg99_014918</name>
</gene>
<dbReference type="GO" id="GO:0006281">
    <property type="term" value="P:DNA repair"/>
    <property type="evidence" value="ECO:0007669"/>
    <property type="project" value="TreeGrafter"/>
</dbReference>
<dbReference type="CDD" id="cd18793">
    <property type="entry name" value="SF2_C_SNF"/>
    <property type="match status" value="1"/>
</dbReference>
<evidence type="ECO:0000256" key="1">
    <source>
        <dbReference type="ARBA" id="ARBA00022741"/>
    </source>
</evidence>
<dbReference type="Gene3D" id="3.40.50.300">
    <property type="entry name" value="P-loop containing nucleotide triphosphate hydrolases"/>
    <property type="match status" value="1"/>
</dbReference>
<sequence length="358" mass="40325">MNRISMRRLKTTILSLPQKHETIINLELKTPWNEIYERNHQAFSDQFGKNQTSGQGWNSSSFFAELVDLRQLCNHPALMEKGVGTGKYSWAESSKIVHLMQDLKSFLRSGVQFRAVIFSEFKRFLEIIEVALNEERICFTTHYGKTENDTRRRNLERFRENPQCKILLATIKTAGVGIDLRCAQKVYIMIVTGSDRPQDSALAPLRGASPLTPPIFSSIRSADDPQANPTIDDPTILALTFDSSISTPKLPMILCIRLPTRLSIPTVAANVLASRFRFRIVFSLLYPNPGPGAAKSTQKPTRPPESQVLAALNGRMQYRLSYLKRKNAVIKYVPPFITGEEQVSAGQIISLALLEILF</sequence>
<dbReference type="GO" id="GO:0005634">
    <property type="term" value="C:nucleus"/>
    <property type="evidence" value="ECO:0007669"/>
    <property type="project" value="TreeGrafter"/>
</dbReference>
<evidence type="ECO:0000256" key="3">
    <source>
        <dbReference type="ARBA" id="ARBA00022840"/>
    </source>
</evidence>
<dbReference type="EMBL" id="VDEP01000275">
    <property type="protein sequence ID" value="KAA1113755.1"/>
    <property type="molecule type" value="Genomic_DNA"/>
</dbReference>
<dbReference type="GO" id="GO:0005524">
    <property type="term" value="F:ATP binding"/>
    <property type="evidence" value="ECO:0007669"/>
    <property type="project" value="UniProtKB-KW"/>
</dbReference>
<accession>A0A5B0QLA8</accession>
<dbReference type="InterPro" id="IPR050628">
    <property type="entry name" value="SNF2_RAD54_helicase_TF"/>
</dbReference>
<dbReference type="InterPro" id="IPR027417">
    <property type="entry name" value="P-loop_NTPase"/>
</dbReference>
<proteinExistence type="predicted"/>
<comment type="caution">
    <text evidence="5">The sequence shown here is derived from an EMBL/GenBank/DDBJ whole genome shotgun (WGS) entry which is preliminary data.</text>
</comment>
<reference evidence="5 6" key="1">
    <citation type="submission" date="2019-05" db="EMBL/GenBank/DDBJ databases">
        <title>Emergence of the Ug99 lineage of the wheat stem rust pathogen through somatic hybridization.</title>
        <authorList>
            <person name="Li F."/>
            <person name="Upadhyaya N.M."/>
            <person name="Sperschneider J."/>
            <person name="Matny O."/>
            <person name="Nguyen-Phuc H."/>
            <person name="Mago R."/>
            <person name="Raley C."/>
            <person name="Miller M.E."/>
            <person name="Silverstein K.A.T."/>
            <person name="Henningsen E."/>
            <person name="Hirsch C.D."/>
            <person name="Visser B."/>
            <person name="Pretorius Z.A."/>
            <person name="Steffenson B.J."/>
            <person name="Schwessinger B."/>
            <person name="Dodds P.N."/>
            <person name="Figueroa M."/>
        </authorList>
    </citation>
    <scope>NUCLEOTIDE SEQUENCE [LARGE SCALE GENOMIC DNA]</scope>
    <source>
        <strain evidence="5 6">Ug99</strain>
    </source>
</reference>
<feature type="domain" description="Helicase C-terminal" evidence="4">
    <location>
        <begin position="101"/>
        <end position="189"/>
    </location>
</feature>
<dbReference type="InterPro" id="IPR001650">
    <property type="entry name" value="Helicase_C-like"/>
</dbReference>
<evidence type="ECO:0000313" key="6">
    <source>
        <dbReference type="Proteomes" id="UP000325313"/>
    </source>
</evidence>
<dbReference type="PANTHER" id="PTHR45626">
    <property type="entry name" value="TRANSCRIPTION TERMINATION FACTOR 2-RELATED"/>
    <property type="match status" value="1"/>
</dbReference>
<keyword evidence="1" id="KW-0547">Nucleotide-binding</keyword>
<dbReference type="Proteomes" id="UP000325313">
    <property type="component" value="Unassembled WGS sequence"/>
</dbReference>
<name>A0A5B0QLA8_PUCGR</name>
<dbReference type="SUPFAM" id="SSF52540">
    <property type="entry name" value="P-loop containing nucleoside triphosphate hydrolases"/>
    <property type="match status" value="1"/>
</dbReference>
<dbReference type="Pfam" id="PF00271">
    <property type="entry name" value="Helicase_C"/>
    <property type="match status" value="1"/>
</dbReference>
<protein>
    <recommendedName>
        <fullName evidence="4">Helicase C-terminal domain-containing protein</fullName>
    </recommendedName>
</protein>
<organism evidence="5 6">
    <name type="scientific">Puccinia graminis f. sp. tritici</name>
    <dbReference type="NCBI Taxonomy" id="56615"/>
    <lineage>
        <taxon>Eukaryota</taxon>
        <taxon>Fungi</taxon>
        <taxon>Dikarya</taxon>
        <taxon>Basidiomycota</taxon>
        <taxon>Pucciniomycotina</taxon>
        <taxon>Pucciniomycetes</taxon>
        <taxon>Pucciniales</taxon>
        <taxon>Pucciniaceae</taxon>
        <taxon>Puccinia</taxon>
    </lineage>
</organism>
<evidence type="ECO:0000259" key="4">
    <source>
        <dbReference type="Pfam" id="PF00271"/>
    </source>
</evidence>
<dbReference type="GO" id="GO:0008094">
    <property type="term" value="F:ATP-dependent activity, acting on DNA"/>
    <property type="evidence" value="ECO:0007669"/>
    <property type="project" value="TreeGrafter"/>
</dbReference>
<dbReference type="GO" id="GO:0016787">
    <property type="term" value="F:hydrolase activity"/>
    <property type="evidence" value="ECO:0007669"/>
    <property type="project" value="UniProtKB-KW"/>
</dbReference>
<keyword evidence="3" id="KW-0067">ATP-binding</keyword>